<feature type="domain" description="BIG2" evidence="1">
    <location>
        <begin position="179"/>
        <end position="257"/>
    </location>
</feature>
<dbReference type="Pfam" id="PF02368">
    <property type="entry name" value="Big_2"/>
    <property type="match status" value="1"/>
</dbReference>
<organism evidence="2 3">
    <name type="scientific">Caproiciproducens galactitolivorans</name>
    <dbReference type="NCBI Taxonomy" id="642589"/>
    <lineage>
        <taxon>Bacteria</taxon>
        <taxon>Bacillati</taxon>
        <taxon>Bacillota</taxon>
        <taxon>Clostridia</taxon>
        <taxon>Eubacteriales</taxon>
        <taxon>Acutalibacteraceae</taxon>
        <taxon>Caproiciproducens</taxon>
    </lineage>
</organism>
<evidence type="ECO:0000259" key="1">
    <source>
        <dbReference type="SMART" id="SM00635"/>
    </source>
</evidence>
<dbReference type="InterPro" id="IPR003343">
    <property type="entry name" value="Big_2"/>
</dbReference>
<comment type="caution">
    <text evidence="2">The sequence shown here is derived from an EMBL/GenBank/DDBJ whole genome shotgun (WGS) entry which is preliminary data.</text>
</comment>
<dbReference type="SMART" id="SM00635">
    <property type="entry name" value="BID_2"/>
    <property type="match status" value="2"/>
</dbReference>
<dbReference type="AlphaFoldDB" id="A0A4Z0YGU7"/>
<dbReference type="SUPFAM" id="SSF49373">
    <property type="entry name" value="Invasin/intimin cell-adhesion fragments"/>
    <property type="match status" value="2"/>
</dbReference>
<name>A0A4Z0YGU7_9FIRM</name>
<dbReference type="Proteomes" id="UP000297714">
    <property type="component" value="Unassembled WGS sequence"/>
</dbReference>
<sequence length="471" mass="51258">MYDTVNSAFSDALKREGKVITAYSDNTPYNVIFRRNSDTNKLQNTVTIFYSADSTVHAGQLLKYKDKIYLSINQESAENDTYLKSDLRQTNAVMNYISGSTEFNVPVYAYDVNDALAVSSNTISIVGGNIKLIAENSAITRALKINDCFYALGGYWKIDNLIYKDNVIYIYVERESTSIVYTVTITSNDSYDRGTTAQFTATAKAGNTVVTNANVIWSSSDTSKATVDSSGNVTFLANGSVDISAAWQEHSVSSTKSITITEPPVYGLTIAGNDSYTTSDTPTLTATATINGTTDTTATITWDSSDTSIATIDSTGKITFLKAGSVIFTATWVEHNKTSTKAITVTVPVPTTQYTCKITNTSATWTEYNDTTNIATVKVGGTLKPFMCHFYDSTGTEVTTLTPAWSIDVSKLTAAQQAKIHLTYNSSYPLRCYLNVDNDTTLIGLQFTLSLTNDTGTCEMKTVPIQITSLM</sequence>
<reference evidence="2 3" key="1">
    <citation type="submission" date="2019-04" db="EMBL/GenBank/DDBJ databases">
        <authorList>
            <person name="Poehlein A."/>
            <person name="Bengelsdorf F.R."/>
            <person name="Duerre P."/>
            <person name="Daniel R."/>
        </authorList>
    </citation>
    <scope>NUCLEOTIDE SEQUENCE [LARGE SCALE GENOMIC DNA]</scope>
    <source>
        <strain evidence="2 3">BS-1</strain>
    </source>
</reference>
<evidence type="ECO:0000313" key="3">
    <source>
        <dbReference type="Proteomes" id="UP000297714"/>
    </source>
</evidence>
<dbReference type="InterPro" id="IPR008964">
    <property type="entry name" value="Invasin/intimin_cell_adhesion"/>
</dbReference>
<feature type="domain" description="BIG2" evidence="1">
    <location>
        <begin position="264"/>
        <end position="342"/>
    </location>
</feature>
<evidence type="ECO:0000313" key="2">
    <source>
        <dbReference type="EMBL" id="TGJ76142.1"/>
    </source>
</evidence>
<protein>
    <submittedName>
        <fullName evidence="2">Bacterial Ig-like domain protein</fullName>
    </submittedName>
</protein>
<dbReference type="Gene3D" id="2.60.40.1080">
    <property type="match status" value="2"/>
</dbReference>
<dbReference type="EMBL" id="SRMQ01000008">
    <property type="protein sequence ID" value="TGJ76142.1"/>
    <property type="molecule type" value="Genomic_DNA"/>
</dbReference>
<accession>A0A4Z0YGU7</accession>
<keyword evidence="3" id="KW-1185">Reference proteome</keyword>
<dbReference type="OrthoDB" id="1808737at2"/>
<gene>
    <name evidence="2" type="ORF">CAGA_18630</name>
</gene>
<proteinExistence type="predicted"/>
<dbReference type="RefSeq" id="WP_135660098.1">
    <property type="nucleotide sequence ID" value="NZ_SRMQ01000008.1"/>
</dbReference>